<sequence>MSRNPVRATALLRMVTIGAAAVLGLAACSPSETASGAGSSSAAPGSGQTTSVPADTAAAFQKAIDDTRAAGNLPGVIARVISPAGTWTGTSGVRAAGGDDPIQTADHTRIGSLTKTMTATLLLQLVQEGRVSLDDRIDRFVPDAPNGSATLRQVADMTSGIPSYTASESFDRKFFADPESVWTPTELVDTAKALPPSFPPGQGWEYSNTNYVLLGLVIEKVLAKPIGEVFADRIFTPLGMDESSWPGGSVEIPDPHLDGLTDQGQPDGQTVDSTRWNPSFASTAGAVISTVDDLQTWGEALFTGQGVLNPPTQQLRRDSILTSPPPNTATSGYGIGIGNRDGWWGHDGDFPGYNTSLFHNYDSDTTIIIVINTDDAMTVDGKSTTPVSAVQAGLIAALP</sequence>
<dbReference type="PANTHER" id="PTHR46825:SF7">
    <property type="entry name" value="D-ALANYL-D-ALANINE CARBOXYPEPTIDASE"/>
    <property type="match status" value="1"/>
</dbReference>
<evidence type="ECO:0000313" key="4">
    <source>
        <dbReference type="EMBL" id="MDF6103000.1"/>
    </source>
</evidence>
<dbReference type="PROSITE" id="PS51257">
    <property type="entry name" value="PROKAR_LIPOPROTEIN"/>
    <property type="match status" value="1"/>
</dbReference>
<comment type="caution">
    <text evidence="4">The sequence shown here is derived from an EMBL/GenBank/DDBJ whole genome shotgun (WGS) entry which is preliminary data.</text>
</comment>
<dbReference type="InterPro" id="IPR001466">
    <property type="entry name" value="Beta-lactam-related"/>
</dbReference>
<proteinExistence type="predicted"/>
<feature type="compositionally biased region" description="Low complexity" evidence="1">
    <location>
        <begin position="33"/>
        <end position="51"/>
    </location>
</feature>
<evidence type="ECO:0000256" key="2">
    <source>
        <dbReference type="SAM" id="SignalP"/>
    </source>
</evidence>
<dbReference type="Gene3D" id="3.40.710.10">
    <property type="entry name" value="DD-peptidase/beta-lactamase superfamily"/>
    <property type="match status" value="1"/>
</dbReference>
<dbReference type="InterPro" id="IPR012338">
    <property type="entry name" value="Beta-lactam/transpept-like"/>
</dbReference>
<feature type="domain" description="Beta-lactamase-related" evidence="3">
    <location>
        <begin position="60"/>
        <end position="376"/>
    </location>
</feature>
<reference evidence="4" key="1">
    <citation type="journal article" date="2022" name="Data Brief">
        <title>Draft genome sequence data of Gordonia hongkongensis strain EUFUS-Z928 isolated from the octocoral Eunicea fusca.</title>
        <authorList>
            <person name="Sanchez-Suarez J."/>
            <person name="Diaz L."/>
            <person name="Melo-Bolivar J."/>
            <person name="Villamil L."/>
        </authorList>
    </citation>
    <scope>NUCLEOTIDE SEQUENCE</scope>
    <source>
        <strain evidence="4">EUFUS-Z928</strain>
    </source>
</reference>
<dbReference type="Pfam" id="PF00144">
    <property type="entry name" value="Beta-lactamase"/>
    <property type="match status" value="1"/>
</dbReference>
<dbReference type="Proteomes" id="UP001152308">
    <property type="component" value="Unassembled WGS sequence"/>
</dbReference>
<dbReference type="RefSeq" id="WP_068972178.1">
    <property type="nucleotide sequence ID" value="NZ_JAKJLQ010000016.1"/>
</dbReference>
<evidence type="ECO:0000313" key="5">
    <source>
        <dbReference type="Proteomes" id="UP001152308"/>
    </source>
</evidence>
<feature type="region of interest" description="Disordered" evidence="1">
    <location>
        <begin position="33"/>
        <end position="53"/>
    </location>
</feature>
<dbReference type="EMBL" id="JAKJLQ010000016">
    <property type="protein sequence ID" value="MDF6103000.1"/>
    <property type="molecule type" value="Genomic_DNA"/>
</dbReference>
<reference evidence="4" key="2">
    <citation type="submission" date="2022-01" db="EMBL/GenBank/DDBJ databases">
        <authorList>
            <person name="Sanchez-Suarez J."/>
            <person name="Villamil L."/>
            <person name="Diaz L.E."/>
        </authorList>
    </citation>
    <scope>NUCLEOTIDE SEQUENCE</scope>
    <source>
        <strain evidence="4">EUFUS-Z928</strain>
    </source>
</reference>
<dbReference type="InterPro" id="IPR050491">
    <property type="entry name" value="AmpC-like"/>
</dbReference>
<dbReference type="SUPFAM" id="SSF56601">
    <property type="entry name" value="beta-lactamase/transpeptidase-like"/>
    <property type="match status" value="1"/>
</dbReference>
<gene>
    <name evidence="4" type="ORF">L2299_18275</name>
</gene>
<name>A0ABT6BZ89_9ACTN</name>
<evidence type="ECO:0000256" key="1">
    <source>
        <dbReference type="SAM" id="MobiDB-lite"/>
    </source>
</evidence>
<keyword evidence="2" id="KW-0732">Signal</keyword>
<feature type="chain" id="PRO_5045920267" evidence="2">
    <location>
        <begin position="35"/>
        <end position="399"/>
    </location>
</feature>
<protein>
    <submittedName>
        <fullName evidence="4">Beta-lactamase family protein</fullName>
    </submittedName>
</protein>
<organism evidence="4 5">
    <name type="scientific">Gordonia hongkongensis</name>
    <dbReference type="NCBI Taxonomy" id="1701090"/>
    <lineage>
        <taxon>Bacteria</taxon>
        <taxon>Bacillati</taxon>
        <taxon>Actinomycetota</taxon>
        <taxon>Actinomycetes</taxon>
        <taxon>Mycobacteriales</taxon>
        <taxon>Gordoniaceae</taxon>
        <taxon>Gordonia</taxon>
    </lineage>
</organism>
<dbReference type="PANTHER" id="PTHR46825">
    <property type="entry name" value="D-ALANYL-D-ALANINE-CARBOXYPEPTIDASE/ENDOPEPTIDASE AMPH"/>
    <property type="match status" value="1"/>
</dbReference>
<feature type="signal peptide" evidence="2">
    <location>
        <begin position="1"/>
        <end position="34"/>
    </location>
</feature>
<keyword evidence="5" id="KW-1185">Reference proteome</keyword>
<evidence type="ECO:0000259" key="3">
    <source>
        <dbReference type="Pfam" id="PF00144"/>
    </source>
</evidence>
<accession>A0ABT6BZ89</accession>